<accession>A0A7J6U5X5</accession>
<evidence type="ECO:0000256" key="2">
    <source>
        <dbReference type="ARBA" id="ARBA00010089"/>
    </source>
</evidence>
<feature type="region of interest" description="Disordered" evidence="8">
    <location>
        <begin position="74"/>
        <end position="204"/>
    </location>
</feature>
<gene>
    <name evidence="10" type="primary">HRD1_2</name>
    <name evidence="10" type="ORF">FOZ63_013119</name>
</gene>
<dbReference type="GO" id="GO:0016567">
    <property type="term" value="P:protein ubiquitination"/>
    <property type="evidence" value="ECO:0007669"/>
    <property type="project" value="UniProtKB-UniPathway"/>
</dbReference>
<comment type="caution">
    <text evidence="10">The sequence shown here is derived from an EMBL/GenBank/DDBJ whole genome shotgun (WGS) entry which is preliminary data.</text>
</comment>
<dbReference type="InterPro" id="IPR050731">
    <property type="entry name" value="HRD1_E3_ubiq-ligases"/>
</dbReference>
<dbReference type="InterPro" id="IPR058051">
    <property type="entry name" value="Znf_RING_synoviolin"/>
</dbReference>
<dbReference type="PANTHER" id="PTHR22763:SF184">
    <property type="entry name" value="E3 UBIQUITIN-PROTEIN LIGASE SYNOVIOLIN"/>
    <property type="match status" value="1"/>
</dbReference>
<evidence type="ECO:0000256" key="5">
    <source>
        <dbReference type="ARBA" id="ARBA00022824"/>
    </source>
</evidence>
<comment type="similarity">
    <text evidence="2">Belongs to the HRD1 family.</text>
</comment>
<dbReference type="GO" id="GO:0008270">
    <property type="term" value="F:zinc ion binding"/>
    <property type="evidence" value="ECO:0007669"/>
    <property type="project" value="UniProtKB-KW"/>
</dbReference>
<keyword evidence="11" id="KW-1185">Reference proteome</keyword>
<evidence type="ECO:0000259" key="9">
    <source>
        <dbReference type="PROSITE" id="PS50089"/>
    </source>
</evidence>
<feature type="compositionally biased region" description="Low complexity" evidence="8">
    <location>
        <begin position="126"/>
        <end position="135"/>
    </location>
</feature>
<evidence type="ECO:0000313" key="10">
    <source>
        <dbReference type="EMBL" id="KAF4752472.1"/>
    </source>
</evidence>
<feature type="domain" description="RING-type" evidence="9">
    <location>
        <begin position="32"/>
        <end position="71"/>
    </location>
</feature>
<dbReference type="GO" id="GO:0061630">
    <property type="term" value="F:ubiquitin protein ligase activity"/>
    <property type="evidence" value="ECO:0007669"/>
    <property type="project" value="UniProtKB-EC"/>
</dbReference>
<evidence type="ECO:0000256" key="4">
    <source>
        <dbReference type="ARBA" id="ARBA00022771"/>
    </source>
</evidence>
<reference evidence="10 11" key="1">
    <citation type="submission" date="2020-04" db="EMBL/GenBank/DDBJ databases">
        <title>Perkinsus olseni comparative genomics.</title>
        <authorList>
            <person name="Bogema D.R."/>
        </authorList>
    </citation>
    <scope>NUCLEOTIDE SEQUENCE [LARGE SCALE GENOMIC DNA]</scope>
    <source>
        <strain evidence="10 11">ATCC PRA-207</strain>
    </source>
</reference>
<dbReference type="PANTHER" id="PTHR22763">
    <property type="entry name" value="RING ZINC FINGER PROTEIN"/>
    <property type="match status" value="1"/>
</dbReference>
<evidence type="ECO:0000256" key="1">
    <source>
        <dbReference type="ARBA" id="ARBA00004477"/>
    </source>
</evidence>
<dbReference type="EMBL" id="JABANO010006032">
    <property type="protein sequence ID" value="KAF4752472.1"/>
    <property type="molecule type" value="Genomic_DNA"/>
</dbReference>
<evidence type="ECO:0000256" key="8">
    <source>
        <dbReference type="SAM" id="MobiDB-lite"/>
    </source>
</evidence>
<dbReference type="GO" id="GO:0005789">
    <property type="term" value="C:endoplasmic reticulum membrane"/>
    <property type="evidence" value="ECO:0007669"/>
    <property type="project" value="UniProtKB-SubCell"/>
</dbReference>
<feature type="compositionally biased region" description="Basic and acidic residues" evidence="8">
    <location>
        <begin position="79"/>
        <end position="94"/>
    </location>
</feature>
<sequence>LYSLRKYRAITANMEERFPDATQEELETQDTCIICRDKLWEGSKRLPCGHVFHIDCLKSWLVMQQVCPTCRAEIPTHMPPRDAAADAAEARRQGQQEQPQEGTDQAQGTQQQQPSTTGKSEGGASGAKSESSKATPDGEAPKAGSAGSGSSGSSRGSKQDPTILPSAKTVQLPGGGTVTMTHLPVIPPNDASADDGSPLLAALG</sequence>
<dbReference type="InterPro" id="IPR001841">
    <property type="entry name" value="Znf_RING"/>
</dbReference>
<dbReference type="SMART" id="SM00184">
    <property type="entry name" value="RING"/>
    <property type="match status" value="1"/>
</dbReference>
<feature type="non-terminal residue" evidence="10">
    <location>
        <position position="1"/>
    </location>
</feature>
<dbReference type="Proteomes" id="UP000553632">
    <property type="component" value="Unassembled WGS sequence"/>
</dbReference>
<feature type="non-terminal residue" evidence="10">
    <location>
        <position position="204"/>
    </location>
</feature>
<dbReference type="GO" id="GO:0043161">
    <property type="term" value="P:proteasome-mediated ubiquitin-dependent protein catabolic process"/>
    <property type="evidence" value="ECO:0007669"/>
    <property type="project" value="TreeGrafter"/>
</dbReference>
<organism evidence="10 11">
    <name type="scientific">Perkinsus olseni</name>
    <name type="common">Perkinsus atlanticus</name>
    <dbReference type="NCBI Taxonomy" id="32597"/>
    <lineage>
        <taxon>Eukaryota</taxon>
        <taxon>Sar</taxon>
        <taxon>Alveolata</taxon>
        <taxon>Perkinsozoa</taxon>
        <taxon>Perkinsea</taxon>
        <taxon>Perkinsida</taxon>
        <taxon>Perkinsidae</taxon>
        <taxon>Perkinsus</taxon>
    </lineage>
</organism>
<dbReference type="GO" id="GO:0036503">
    <property type="term" value="P:ERAD pathway"/>
    <property type="evidence" value="ECO:0007669"/>
    <property type="project" value="TreeGrafter"/>
</dbReference>
<dbReference type="AlphaFoldDB" id="A0A7J6U5X5"/>
<proteinExistence type="inferred from homology"/>
<name>A0A7J6U5X5_PEROL</name>
<dbReference type="InterPro" id="IPR013083">
    <property type="entry name" value="Znf_RING/FYVE/PHD"/>
</dbReference>
<dbReference type="PROSITE" id="PS50089">
    <property type="entry name" value="ZF_RING_2"/>
    <property type="match status" value="1"/>
</dbReference>
<dbReference type="Gene3D" id="3.30.40.10">
    <property type="entry name" value="Zinc/RING finger domain, C3HC4 (zinc finger)"/>
    <property type="match status" value="1"/>
</dbReference>
<dbReference type="Pfam" id="PF13639">
    <property type="entry name" value="zf-RING_2"/>
    <property type="match status" value="1"/>
</dbReference>
<feature type="compositionally biased region" description="Low complexity" evidence="8">
    <location>
        <begin position="95"/>
        <end position="119"/>
    </location>
</feature>
<protein>
    <submittedName>
        <fullName evidence="10">E3 ubiquitin-protein ligase hrd1</fullName>
    </submittedName>
</protein>
<dbReference type="CDD" id="cd16479">
    <property type="entry name" value="RING-H2_synoviolin"/>
    <property type="match status" value="1"/>
</dbReference>
<evidence type="ECO:0000256" key="3">
    <source>
        <dbReference type="ARBA" id="ARBA00022723"/>
    </source>
</evidence>
<keyword evidence="6" id="KW-0862">Zinc</keyword>
<keyword evidence="4 7" id="KW-0863">Zinc-finger</keyword>
<dbReference type="UniPathway" id="UPA00143"/>
<keyword evidence="5" id="KW-0256">Endoplasmic reticulum</keyword>
<dbReference type="SUPFAM" id="SSF57850">
    <property type="entry name" value="RING/U-box"/>
    <property type="match status" value="1"/>
</dbReference>
<comment type="subcellular location">
    <subcellularLocation>
        <location evidence="1">Endoplasmic reticulum membrane</location>
        <topology evidence="1">Multi-pass membrane protein</topology>
    </subcellularLocation>
</comment>
<keyword evidence="3" id="KW-0479">Metal-binding</keyword>
<evidence type="ECO:0000256" key="6">
    <source>
        <dbReference type="ARBA" id="ARBA00022833"/>
    </source>
</evidence>
<evidence type="ECO:0000256" key="7">
    <source>
        <dbReference type="PROSITE-ProRule" id="PRU00175"/>
    </source>
</evidence>
<evidence type="ECO:0000313" key="11">
    <source>
        <dbReference type="Proteomes" id="UP000553632"/>
    </source>
</evidence>